<evidence type="ECO:0000313" key="14">
    <source>
        <dbReference type="Proteomes" id="UP000322699"/>
    </source>
</evidence>
<keyword evidence="11" id="KW-0175">Coiled coil</keyword>
<reference evidence="13 14" key="1">
    <citation type="submission" date="2019-08" db="EMBL/GenBank/DDBJ databases">
        <title>Deep-cultivation of Planctomycetes and their phenomic and genomic characterization uncovers novel biology.</title>
        <authorList>
            <person name="Wiegand S."/>
            <person name="Jogler M."/>
            <person name="Boedeker C."/>
            <person name="Pinto D."/>
            <person name="Vollmers J."/>
            <person name="Rivas-Marin E."/>
            <person name="Kohn T."/>
            <person name="Peeters S.H."/>
            <person name="Heuer A."/>
            <person name="Rast P."/>
            <person name="Oberbeckmann S."/>
            <person name="Bunk B."/>
            <person name="Jeske O."/>
            <person name="Meyerdierks A."/>
            <person name="Storesund J.E."/>
            <person name="Kallscheuer N."/>
            <person name="Luecker S."/>
            <person name="Lage O.M."/>
            <person name="Pohl T."/>
            <person name="Merkel B.J."/>
            <person name="Hornburger P."/>
            <person name="Mueller R.-W."/>
            <person name="Bruemmer F."/>
            <person name="Labrenz M."/>
            <person name="Spormann A.M."/>
            <person name="Op Den Camp H."/>
            <person name="Overmann J."/>
            <person name="Amann R."/>
            <person name="Jetten M.S.M."/>
            <person name="Mascher T."/>
            <person name="Medema M.H."/>
            <person name="Devos D.P."/>
            <person name="Kaster A.-K."/>
            <person name="Ovreas L."/>
            <person name="Rohde M."/>
            <person name="Galperin M.Y."/>
            <person name="Jogler C."/>
        </authorList>
    </citation>
    <scope>NUCLEOTIDE SEQUENCE [LARGE SCALE GENOMIC DNA]</scope>
    <source>
        <strain evidence="13 14">LF1</strain>
    </source>
</reference>
<feature type="region of interest" description="Disordered" evidence="12">
    <location>
        <begin position="121"/>
        <end position="166"/>
    </location>
</feature>
<dbReference type="GO" id="GO:0005886">
    <property type="term" value="C:plasma membrane"/>
    <property type="evidence" value="ECO:0007669"/>
    <property type="project" value="UniProtKB-SubCell"/>
</dbReference>
<dbReference type="NCBIfam" id="TIGR02473">
    <property type="entry name" value="flagell_FliJ"/>
    <property type="match status" value="1"/>
</dbReference>
<name>A0A5B1CLK3_9BACT</name>
<dbReference type="GO" id="GO:0071973">
    <property type="term" value="P:bacterial-type flagellum-dependent cell motility"/>
    <property type="evidence" value="ECO:0007669"/>
    <property type="project" value="InterPro"/>
</dbReference>
<keyword evidence="4" id="KW-0813">Transport</keyword>
<comment type="subcellular location">
    <subcellularLocation>
        <location evidence="1">Cell membrane</location>
        <topology evidence="1">Peripheral membrane protein</topology>
        <orientation evidence="1">Cytoplasmic side</orientation>
    </subcellularLocation>
</comment>
<keyword evidence="13" id="KW-0282">Flagellum</keyword>
<sequence>MSFQFRFAFLLDLRRRERDEAGAYVGQATEAILKVDQQINELNQQREAHQQHQSDIRVGSISVDRMLSSGRYDLQLLADVAGLMDTKEKLNQEFQRRQALLAIAQGEVQRFEKLEERARDDYQSEQLRQEQAEADDRNSAKFLMQSRANKMKQRADDCPNATEVRS</sequence>
<dbReference type="GO" id="GO:0006935">
    <property type="term" value="P:chemotaxis"/>
    <property type="evidence" value="ECO:0007669"/>
    <property type="project" value="UniProtKB-KW"/>
</dbReference>
<keyword evidence="9" id="KW-0472">Membrane</keyword>
<evidence type="ECO:0000256" key="8">
    <source>
        <dbReference type="ARBA" id="ARBA00022927"/>
    </source>
</evidence>
<keyword evidence="10" id="KW-1006">Bacterial flagellum protein export</keyword>
<evidence type="ECO:0000256" key="6">
    <source>
        <dbReference type="ARBA" id="ARBA00022500"/>
    </source>
</evidence>
<dbReference type="OrthoDB" id="278317at2"/>
<keyword evidence="8" id="KW-0653">Protein transport</keyword>
<dbReference type="InterPro" id="IPR012823">
    <property type="entry name" value="Flagell_FliJ"/>
</dbReference>
<dbReference type="InterPro" id="IPR053716">
    <property type="entry name" value="Flag_assembly_chemotaxis_eff"/>
</dbReference>
<evidence type="ECO:0000256" key="4">
    <source>
        <dbReference type="ARBA" id="ARBA00022448"/>
    </source>
</evidence>
<keyword evidence="14" id="KW-1185">Reference proteome</keyword>
<organism evidence="13 14">
    <name type="scientific">Rubripirellula obstinata</name>
    <dbReference type="NCBI Taxonomy" id="406547"/>
    <lineage>
        <taxon>Bacteria</taxon>
        <taxon>Pseudomonadati</taxon>
        <taxon>Planctomycetota</taxon>
        <taxon>Planctomycetia</taxon>
        <taxon>Pirellulales</taxon>
        <taxon>Pirellulaceae</taxon>
        <taxon>Rubripirellula</taxon>
    </lineage>
</organism>
<dbReference type="GO" id="GO:0009288">
    <property type="term" value="C:bacterial-type flagellum"/>
    <property type="evidence" value="ECO:0007669"/>
    <property type="project" value="InterPro"/>
</dbReference>
<dbReference type="Proteomes" id="UP000322699">
    <property type="component" value="Unassembled WGS sequence"/>
</dbReference>
<protein>
    <recommendedName>
        <fullName evidence="3">Flagellar FliJ protein</fullName>
    </recommendedName>
</protein>
<evidence type="ECO:0000256" key="9">
    <source>
        <dbReference type="ARBA" id="ARBA00023136"/>
    </source>
</evidence>
<dbReference type="RefSeq" id="WP_068266303.1">
    <property type="nucleotide sequence ID" value="NZ_LWSK01000116.1"/>
</dbReference>
<evidence type="ECO:0000256" key="5">
    <source>
        <dbReference type="ARBA" id="ARBA00022475"/>
    </source>
</evidence>
<keyword evidence="7" id="KW-1005">Bacterial flagellum biogenesis</keyword>
<gene>
    <name evidence="13" type="ORF">LF1_27620</name>
</gene>
<evidence type="ECO:0000256" key="12">
    <source>
        <dbReference type="SAM" id="MobiDB-lite"/>
    </source>
</evidence>
<dbReference type="GO" id="GO:0044781">
    <property type="term" value="P:bacterial-type flagellum organization"/>
    <property type="evidence" value="ECO:0007669"/>
    <property type="project" value="UniProtKB-KW"/>
</dbReference>
<keyword evidence="6" id="KW-0145">Chemotaxis</keyword>
<evidence type="ECO:0000313" key="13">
    <source>
        <dbReference type="EMBL" id="KAA1260223.1"/>
    </source>
</evidence>
<feature type="coiled-coil region" evidence="11">
    <location>
        <begin position="25"/>
        <end position="55"/>
    </location>
</feature>
<comment type="caution">
    <text evidence="13">The sequence shown here is derived from an EMBL/GenBank/DDBJ whole genome shotgun (WGS) entry which is preliminary data.</text>
</comment>
<keyword evidence="13" id="KW-0966">Cell projection</keyword>
<evidence type="ECO:0000256" key="11">
    <source>
        <dbReference type="SAM" id="Coils"/>
    </source>
</evidence>
<evidence type="ECO:0000256" key="7">
    <source>
        <dbReference type="ARBA" id="ARBA00022795"/>
    </source>
</evidence>
<evidence type="ECO:0000256" key="2">
    <source>
        <dbReference type="ARBA" id="ARBA00010004"/>
    </source>
</evidence>
<evidence type="ECO:0000256" key="10">
    <source>
        <dbReference type="ARBA" id="ARBA00023225"/>
    </source>
</evidence>
<dbReference type="Pfam" id="PF02050">
    <property type="entry name" value="FliJ"/>
    <property type="match status" value="1"/>
</dbReference>
<keyword evidence="13" id="KW-0969">Cilium</keyword>
<keyword evidence="5" id="KW-1003">Cell membrane</keyword>
<feature type="compositionally biased region" description="Basic and acidic residues" evidence="12">
    <location>
        <begin position="121"/>
        <end position="139"/>
    </location>
</feature>
<accession>A0A5B1CLK3</accession>
<dbReference type="GO" id="GO:0015031">
    <property type="term" value="P:protein transport"/>
    <property type="evidence" value="ECO:0007669"/>
    <property type="project" value="UniProtKB-KW"/>
</dbReference>
<evidence type="ECO:0000256" key="1">
    <source>
        <dbReference type="ARBA" id="ARBA00004413"/>
    </source>
</evidence>
<dbReference type="AlphaFoldDB" id="A0A5B1CLK3"/>
<evidence type="ECO:0000256" key="3">
    <source>
        <dbReference type="ARBA" id="ARBA00020392"/>
    </source>
</evidence>
<dbReference type="EMBL" id="VRLW01000001">
    <property type="protein sequence ID" value="KAA1260223.1"/>
    <property type="molecule type" value="Genomic_DNA"/>
</dbReference>
<comment type="similarity">
    <text evidence="2">Belongs to the FliJ family.</text>
</comment>
<proteinExistence type="inferred from homology"/>
<dbReference type="Gene3D" id="1.10.287.1700">
    <property type="match status" value="1"/>
</dbReference>